<accession>A0A261Y6G1</accession>
<reference evidence="2 3" key="1">
    <citation type="journal article" date="2017" name="Mycologia">
        <title>Bifiguratus adelaidae, gen. et sp. nov., a new member of Mucoromycotina in endophytic and soil-dwelling habitats.</title>
        <authorList>
            <person name="Torres-Cruz T.J."/>
            <person name="Billingsley Tobias T.L."/>
            <person name="Almatruk M."/>
            <person name="Hesse C."/>
            <person name="Kuske C.R."/>
            <person name="Desiro A."/>
            <person name="Benucci G.M."/>
            <person name="Bonito G."/>
            <person name="Stajich J.E."/>
            <person name="Dunlap C."/>
            <person name="Arnold A.E."/>
            <person name="Porras-Alfaro A."/>
        </authorList>
    </citation>
    <scope>NUCLEOTIDE SEQUENCE [LARGE SCALE GENOMIC DNA]</scope>
    <source>
        <strain evidence="2 3">AZ0501</strain>
    </source>
</reference>
<feature type="compositionally biased region" description="Polar residues" evidence="1">
    <location>
        <begin position="195"/>
        <end position="205"/>
    </location>
</feature>
<dbReference type="EMBL" id="MVBO01000006">
    <property type="protein sequence ID" value="OZJ06169.1"/>
    <property type="molecule type" value="Genomic_DNA"/>
</dbReference>
<evidence type="ECO:0000313" key="2">
    <source>
        <dbReference type="EMBL" id="OZJ06169.1"/>
    </source>
</evidence>
<dbReference type="Proteomes" id="UP000242875">
    <property type="component" value="Unassembled WGS sequence"/>
</dbReference>
<feature type="compositionally biased region" description="Low complexity" evidence="1">
    <location>
        <begin position="206"/>
        <end position="222"/>
    </location>
</feature>
<organism evidence="2 3">
    <name type="scientific">Bifiguratus adelaidae</name>
    <dbReference type="NCBI Taxonomy" id="1938954"/>
    <lineage>
        <taxon>Eukaryota</taxon>
        <taxon>Fungi</taxon>
        <taxon>Fungi incertae sedis</taxon>
        <taxon>Mucoromycota</taxon>
        <taxon>Mucoromycotina</taxon>
        <taxon>Endogonomycetes</taxon>
        <taxon>Endogonales</taxon>
        <taxon>Endogonales incertae sedis</taxon>
        <taxon>Bifiguratus</taxon>
    </lineage>
</organism>
<feature type="compositionally biased region" description="Polar residues" evidence="1">
    <location>
        <begin position="379"/>
        <end position="388"/>
    </location>
</feature>
<name>A0A261Y6G1_9FUNG</name>
<evidence type="ECO:0000256" key="1">
    <source>
        <dbReference type="SAM" id="MobiDB-lite"/>
    </source>
</evidence>
<dbReference type="AlphaFoldDB" id="A0A261Y6G1"/>
<evidence type="ECO:0000313" key="3">
    <source>
        <dbReference type="Proteomes" id="UP000242875"/>
    </source>
</evidence>
<feature type="region of interest" description="Disordered" evidence="1">
    <location>
        <begin position="70"/>
        <end position="104"/>
    </location>
</feature>
<feature type="region of interest" description="Disordered" evidence="1">
    <location>
        <begin position="14"/>
        <end position="58"/>
    </location>
</feature>
<sequence length="521" mass="57522">MFKRWWNGANGVGIAKSSKEPAPILEPRRSMNVSRSPMSSVSNNPYRYGQPGRNTIAGNRYESLPSLALPSMTETSMSPPNPYLAEPPKDYSSTRYMSESQDRKATLPPIASTFMATRSPYFANASSKATSAFDLSKTATGPDSPMDTAHDFFTTVDFGELPADVKKDFVRRISLEQQRPSIGPKGSILSPPNPYNQQNAGSACASTTSFGKTSSKDSSMSSLPEEDEVPVPRPASQKLYDTRPQSYSPALQCKAASFARQSDVAPKRLSFLSGWNSFSMARDTGSPRKLGTPTTPLDSGKILVESPQENEIHFQYPPTPLGSMKEEQDPIDAVTQSRHAQSNIAQNSTPSSKLAPPVPASHRRSKSSESTSSTESMSIPTPTHSSFLPNHEDVVNIVDRLSLPPPIKQMPEALKRISLNIGQGYARYQEAHEDQSHPPDLIAAKHDLTSISSLIQELQYPFDKPNQTRPPSPELQKRVKSSLYGAFEEADAEVDQETLQREKRMRDYERSIRVKCLHYLH</sequence>
<protein>
    <submittedName>
        <fullName evidence="2">Uncharacterized protein</fullName>
    </submittedName>
</protein>
<keyword evidence="3" id="KW-1185">Reference proteome</keyword>
<proteinExistence type="predicted"/>
<feature type="region of interest" description="Disordered" evidence="1">
    <location>
        <begin position="281"/>
        <end position="390"/>
    </location>
</feature>
<comment type="caution">
    <text evidence="2">The sequence shown here is derived from an EMBL/GenBank/DDBJ whole genome shotgun (WGS) entry which is preliminary data.</text>
</comment>
<gene>
    <name evidence="2" type="ORF">BZG36_00992</name>
</gene>
<feature type="compositionally biased region" description="Low complexity" evidence="1">
    <location>
        <begin position="368"/>
        <end position="378"/>
    </location>
</feature>
<feature type="compositionally biased region" description="Polar residues" evidence="1">
    <location>
        <begin position="334"/>
        <end position="352"/>
    </location>
</feature>
<feature type="compositionally biased region" description="Polar residues" evidence="1">
    <location>
        <begin position="31"/>
        <end position="45"/>
    </location>
</feature>
<feature type="region of interest" description="Disordered" evidence="1">
    <location>
        <begin position="176"/>
        <end position="245"/>
    </location>
</feature>